<dbReference type="Proteomes" id="UP000011715">
    <property type="component" value="Unassembled WGS sequence"/>
</dbReference>
<dbReference type="PANTHER" id="PTHR39474:SF1">
    <property type="entry name" value="FUNGAL SPECIFIC TRANSCRIPTION FACTOR"/>
    <property type="match status" value="1"/>
</dbReference>
<reference evidence="2" key="3">
    <citation type="submission" date="2011-03" db="EMBL/GenBank/DDBJ databases">
        <title>Annotation of Magnaporthe poae ATCC 64411.</title>
        <authorList>
            <person name="Ma L.-J."/>
            <person name="Dead R."/>
            <person name="Young S.K."/>
            <person name="Zeng Q."/>
            <person name="Gargeya S."/>
            <person name="Fitzgerald M."/>
            <person name="Haas B."/>
            <person name="Abouelleil A."/>
            <person name="Alvarado L."/>
            <person name="Arachchi H.M."/>
            <person name="Berlin A."/>
            <person name="Brown A."/>
            <person name="Chapman S.B."/>
            <person name="Chen Z."/>
            <person name="Dunbar C."/>
            <person name="Freedman E."/>
            <person name="Gearin G."/>
            <person name="Gellesch M."/>
            <person name="Goldberg J."/>
            <person name="Griggs A."/>
            <person name="Gujja S."/>
            <person name="Heiman D."/>
            <person name="Howarth C."/>
            <person name="Larson L."/>
            <person name="Lui A."/>
            <person name="MacDonald P.J.P."/>
            <person name="Mehta T."/>
            <person name="Montmayeur A."/>
            <person name="Murphy C."/>
            <person name="Neiman D."/>
            <person name="Pearson M."/>
            <person name="Priest M."/>
            <person name="Roberts A."/>
            <person name="Saif S."/>
            <person name="Shea T."/>
            <person name="Shenoy N."/>
            <person name="Sisk P."/>
            <person name="Stolte C."/>
            <person name="Sykes S."/>
            <person name="Yandava C."/>
            <person name="Wortman J."/>
            <person name="Nusbaum C."/>
            <person name="Birren B."/>
        </authorList>
    </citation>
    <scope>NUCLEOTIDE SEQUENCE</scope>
    <source>
        <strain evidence="2">ATCC 64411</strain>
    </source>
</reference>
<accession>A0A0C4EBI6</accession>
<feature type="compositionally biased region" description="Polar residues" evidence="1">
    <location>
        <begin position="94"/>
        <end position="109"/>
    </location>
</feature>
<feature type="compositionally biased region" description="Low complexity" evidence="1">
    <location>
        <begin position="47"/>
        <end position="59"/>
    </location>
</feature>
<keyword evidence="4" id="KW-1185">Reference proteome</keyword>
<reference evidence="3" key="5">
    <citation type="submission" date="2015-06" db="UniProtKB">
        <authorList>
            <consortium name="EnsemblFungi"/>
        </authorList>
    </citation>
    <scope>IDENTIFICATION</scope>
    <source>
        <strain evidence="3">ATCC 64411</strain>
    </source>
</reference>
<gene>
    <name evidence="2" type="ORF">MAPG_10035</name>
</gene>
<feature type="compositionally biased region" description="Low complexity" evidence="1">
    <location>
        <begin position="75"/>
        <end position="85"/>
    </location>
</feature>
<protein>
    <submittedName>
        <fullName evidence="2 3">Uncharacterized protein</fullName>
    </submittedName>
</protein>
<feature type="region of interest" description="Disordered" evidence="1">
    <location>
        <begin position="1"/>
        <end position="109"/>
    </location>
</feature>
<name>A0A0C4EBI6_MAGP6</name>
<organism evidence="3 4">
    <name type="scientific">Magnaporthiopsis poae (strain ATCC 64411 / 73-15)</name>
    <name type="common">Kentucky bluegrass fungus</name>
    <name type="synonym">Magnaporthe poae</name>
    <dbReference type="NCBI Taxonomy" id="644358"/>
    <lineage>
        <taxon>Eukaryota</taxon>
        <taxon>Fungi</taxon>
        <taxon>Dikarya</taxon>
        <taxon>Ascomycota</taxon>
        <taxon>Pezizomycotina</taxon>
        <taxon>Sordariomycetes</taxon>
        <taxon>Sordariomycetidae</taxon>
        <taxon>Magnaporthales</taxon>
        <taxon>Magnaporthaceae</taxon>
        <taxon>Magnaporthiopsis</taxon>
    </lineage>
</organism>
<sequence length="188" mass="20033">MQRTPLNLLGRASASTRQARRRFLPVLTTTRRSAHPTLYSTPYRRLSTTSSDPTSTPPTAGRRQGDSSNMTAEDTTTTATTTTTAKLPALPEPGSSSNDDNGSPAQQLDLSAGQGSVTLDHLGPMVVNRDGTMSRIANWGEMSDIERQNTLRVLGRRNQLRLGDLRAAKAKDDAEPEAAGAGGETKAA</sequence>
<evidence type="ECO:0000256" key="1">
    <source>
        <dbReference type="SAM" id="MobiDB-lite"/>
    </source>
</evidence>
<evidence type="ECO:0000313" key="4">
    <source>
        <dbReference type="Proteomes" id="UP000011715"/>
    </source>
</evidence>
<dbReference type="VEuPathDB" id="FungiDB:MAPG_10035"/>
<dbReference type="PANTHER" id="PTHR39474">
    <property type="entry name" value="UNNAMED PRODUCT"/>
    <property type="match status" value="1"/>
</dbReference>
<dbReference type="OrthoDB" id="4590138at2759"/>
<evidence type="ECO:0000313" key="2">
    <source>
        <dbReference type="EMBL" id="KLU91517.1"/>
    </source>
</evidence>
<dbReference type="EnsemblFungi" id="MAPG_10035T0">
    <property type="protein sequence ID" value="MAPG_10035T0"/>
    <property type="gene ID" value="MAPG_10035"/>
</dbReference>
<reference evidence="4" key="1">
    <citation type="submission" date="2010-05" db="EMBL/GenBank/DDBJ databases">
        <title>The genome sequence of Magnaporthe poae strain ATCC 64411.</title>
        <authorList>
            <person name="Ma L.-J."/>
            <person name="Dead R."/>
            <person name="Young S."/>
            <person name="Zeng Q."/>
            <person name="Koehrsen M."/>
            <person name="Alvarado L."/>
            <person name="Berlin A."/>
            <person name="Chapman S.B."/>
            <person name="Chen Z."/>
            <person name="Freedman E."/>
            <person name="Gellesch M."/>
            <person name="Goldberg J."/>
            <person name="Griggs A."/>
            <person name="Gujja S."/>
            <person name="Heilman E.R."/>
            <person name="Heiman D."/>
            <person name="Hepburn T."/>
            <person name="Howarth C."/>
            <person name="Jen D."/>
            <person name="Larson L."/>
            <person name="Mehta T."/>
            <person name="Neiman D."/>
            <person name="Pearson M."/>
            <person name="Roberts A."/>
            <person name="Saif S."/>
            <person name="Shea T."/>
            <person name="Shenoy N."/>
            <person name="Sisk P."/>
            <person name="Stolte C."/>
            <person name="Sykes S."/>
            <person name="Walk T."/>
            <person name="White J."/>
            <person name="Yandava C."/>
            <person name="Haas B."/>
            <person name="Nusbaum C."/>
            <person name="Birren B."/>
        </authorList>
    </citation>
    <scope>NUCLEOTIDE SEQUENCE [LARGE SCALE GENOMIC DNA]</scope>
    <source>
        <strain evidence="4">ATCC 64411 / 73-15</strain>
    </source>
</reference>
<feature type="region of interest" description="Disordered" evidence="1">
    <location>
        <begin position="167"/>
        <end position="188"/>
    </location>
</feature>
<dbReference type="OMA" id="RIANWGE"/>
<dbReference type="EMBL" id="GL876977">
    <property type="protein sequence ID" value="KLU91517.1"/>
    <property type="molecule type" value="Genomic_DNA"/>
</dbReference>
<proteinExistence type="predicted"/>
<dbReference type="STRING" id="644358.A0A0C4EBI6"/>
<dbReference type="eggNOG" id="ENOG502S84A">
    <property type="taxonomic scope" value="Eukaryota"/>
</dbReference>
<evidence type="ECO:0000313" key="3">
    <source>
        <dbReference type="EnsemblFungi" id="MAPG_10035T0"/>
    </source>
</evidence>
<dbReference type="EMBL" id="ADBL01002576">
    <property type="status" value="NOT_ANNOTATED_CDS"/>
    <property type="molecule type" value="Genomic_DNA"/>
</dbReference>
<reference evidence="3" key="4">
    <citation type="journal article" date="2015" name="G3 (Bethesda)">
        <title>Genome sequences of three phytopathogenic species of the Magnaporthaceae family of fungi.</title>
        <authorList>
            <person name="Okagaki L.H."/>
            <person name="Nunes C.C."/>
            <person name="Sailsbery J."/>
            <person name="Clay B."/>
            <person name="Brown D."/>
            <person name="John T."/>
            <person name="Oh Y."/>
            <person name="Young N."/>
            <person name="Fitzgerald M."/>
            <person name="Haas B.J."/>
            <person name="Zeng Q."/>
            <person name="Young S."/>
            <person name="Adiconis X."/>
            <person name="Fan L."/>
            <person name="Levin J.Z."/>
            <person name="Mitchell T.K."/>
            <person name="Okubara P.A."/>
            <person name="Farman M.L."/>
            <person name="Kohn L.M."/>
            <person name="Birren B."/>
            <person name="Ma L.-J."/>
            <person name="Dean R.A."/>
        </authorList>
    </citation>
    <scope>NUCLEOTIDE SEQUENCE</scope>
    <source>
        <strain evidence="3">ATCC 64411 / 73-15</strain>
    </source>
</reference>
<reference evidence="2" key="2">
    <citation type="submission" date="2010-05" db="EMBL/GenBank/DDBJ databases">
        <title>The Genome Sequence of Magnaporthe poae strain ATCC 64411.</title>
        <authorList>
            <consortium name="The Broad Institute Genome Sequencing Platform"/>
            <consortium name="Broad Institute Genome Sequencing Center for Infectious Disease"/>
            <person name="Ma L.-J."/>
            <person name="Dead R."/>
            <person name="Young S."/>
            <person name="Zeng Q."/>
            <person name="Koehrsen M."/>
            <person name="Alvarado L."/>
            <person name="Berlin A."/>
            <person name="Chapman S.B."/>
            <person name="Chen Z."/>
            <person name="Freedman E."/>
            <person name="Gellesch M."/>
            <person name="Goldberg J."/>
            <person name="Griggs A."/>
            <person name="Gujja S."/>
            <person name="Heilman E.R."/>
            <person name="Heiman D."/>
            <person name="Hepburn T."/>
            <person name="Howarth C."/>
            <person name="Jen D."/>
            <person name="Larson L."/>
            <person name="Mehta T."/>
            <person name="Neiman D."/>
            <person name="Pearson M."/>
            <person name="Roberts A."/>
            <person name="Saif S."/>
            <person name="Shea T."/>
            <person name="Shenoy N."/>
            <person name="Sisk P."/>
            <person name="Stolte C."/>
            <person name="Sykes S."/>
            <person name="Walk T."/>
            <person name="White J."/>
            <person name="Yandava C."/>
            <person name="Haas B."/>
            <person name="Nusbaum C."/>
            <person name="Birren B."/>
        </authorList>
    </citation>
    <scope>NUCLEOTIDE SEQUENCE</scope>
    <source>
        <strain evidence="2">ATCC 64411</strain>
    </source>
</reference>
<dbReference type="AlphaFoldDB" id="A0A0C4EBI6"/>